<sequence length="112" mass="12970">MSCHRCTQYYPGTYCGFCGSRNNGPEPRFDRDCQRSDAVAVWADWCGPGETIGRQDLPIPRVAQVLGDRRFVKAIHAVQEVEDDEAHRLLCDLIRAAARPRWWQFGRRTIRY</sequence>
<evidence type="ECO:0000313" key="2">
    <source>
        <dbReference type="Proteomes" id="UP000035083"/>
    </source>
</evidence>
<dbReference type="AlphaFoldDB" id="L7LQD9"/>
<dbReference type="Proteomes" id="UP000035083">
    <property type="component" value="Unassembled WGS sequence"/>
</dbReference>
<reference evidence="1 2" key="1">
    <citation type="submission" date="2012-12" db="EMBL/GenBank/DDBJ databases">
        <title>Whole genome shotgun sequence of Gordonia sihwensis NBRC 108236.</title>
        <authorList>
            <person name="Yoshida I."/>
            <person name="Hosoyama A."/>
            <person name="Tsuchikane K."/>
            <person name="Ando Y."/>
            <person name="Baba S."/>
            <person name="Ohji S."/>
            <person name="Hamada M."/>
            <person name="Tamura T."/>
            <person name="Yamazoe A."/>
            <person name="Yamazaki S."/>
            <person name="Fujita N."/>
        </authorList>
    </citation>
    <scope>NUCLEOTIDE SEQUENCE [LARGE SCALE GENOMIC DNA]</scope>
    <source>
        <strain evidence="1 2">NBRC 108236</strain>
    </source>
</reference>
<accession>L7LQD9</accession>
<proteinExistence type="predicted"/>
<evidence type="ECO:0000313" key="1">
    <source>
        <dbReference type="EMBL" id="GAC62392.1"/>
    </source>
</evidence>
<comment type="caution">
    <text evidence="1">The sequence shown here is derived from an EMBL/GenBank/DDBJ whole genome shotgun (WGS) entry which is preliminary data.</text>
</comment>
<keyword evidence="2" id="KW-1185">Reference proteome</keyword>
<name>L7LQD9_9ACTN</name>
<gene>
    <name evidence="1" type="ORF">GSI01S_34_00040</name>
</gene>
<protein>
    <submittedName>
        <fullName evidence="1">Uncharacterized protein</fullName>
    </submittedName>
</protein>
<dbReference type="EMBL" id="BANU01000034">
    <property type="protein sequence ID" value="GAC62392.1"/>
    <property type="molecule type" value="Genomic_DNA"/>
</dbReference>
<organism evidence="1 2">
    <name type="scientific">Gordonia sihwensis NBRC 108236</name>
    <dbReference type="NCBI Taxonomy" id="1223544"/>
    <lineage>
        <taxon>Bacteria</taxon>
        <taxon>Bacillati</taxon>
        <taxon>Actinomycetota</taxon>
        <taxon>Actinomycetes</taxon>
        <taxon>Mycobacteriales</taxon>
        <taxon>Gordoniaceae</taxon>
        <taxon>Gordonia</taxon>
    </lineage>
</organism>